<dbReference type="EMBL" id="BGPR01000030">
    <property type="protein sequence ID" value="GBL82790.1"/>
    <property type="molecule type" value="Genomic_DNA"/>
</dbReference>
<dbReference type="AlphaFoldDB" id="A0A4Y2ASJ9"/>
<name>A0A4Y2ASJ9_ARAVE</name>
<dbReference type="GO" id="GO:0003676">
    <property type="term" value="F:nucleic acid binding"/>
    <property type="evidence" value="ECO:0007669"/>
    <property type="project" value="InterPro"/>
</dbReference>
<evidence type="ECO:0000259" key="1">
    <source>
        <dbReference type="Pfam" id="PF13358"/>
    </source>
</evidence>
<accession>A0A4Y2ASJ9</accession>
<dbReference type="InterPro" id="IPR038717">
    <property type="entry name" value="Tc1-like_DDE_dom"/>
</dbReference>
<feature type="domain" description="Tc1-like transposase DDE" evidence="1">
    <location>
        <begin position="71"/>
        <end position="122"/>
    </location>
</feature>
<keyword evidence="3" id="KW-1185">Reference proteome</keyword>
<organism evidence="2 3">
    <name type="scientific">Araneus ventricosus</name>
    <name type="common">Orbweaver spider</name>
    <name type="synonym">Epeira ventricosa</name>
    <dbReference type="NCBI Taxonomy" id="182803"/>
    <lineage>
        <taxon>Eukaryota</taxon>
        <taxon>Metazoa</taxon>
        <taxon>Ecdysozoa</taxon>
        <taxon>Arthropoda</taxon>
        <taxon>Chelicerata</taxon>
        <taxon>Arachnida</taxon>
        <taxon>Araneae</taxon>
        <taxon>Araneomorphae</taxon>
        <taxon>Entelegynae</taxon>
        <taxon>Araneoidea</taxon>
        <taxon>Araneidae</taxon>
        <taxon>Araneus</taxon>
    </lineage>
</organism>
<gene>
    <name evidence="2" type="ORF">AVEN_106325_1</name>
</gene>
<evidence type="ECO:0000313" key="3">
    <source>
        <dbReference type="Proteomes" id="UP000499080"/>
    </source>
</evidence>
<proteinExistence type="predicted"/>
<dbReference type="Pfam" id="PF13358">
    <property type="entry name" value="DDE_3"/>
    <property type="match status" value="1"/>
</dbReference>
<dbReference type="Gene3D" id="3.30.420.10">
    <property type="entry name" value="Ribonuclease H-like superfamily/Ribonuclease H"/>
    <property type="match status" value="1"/>
</dbReference>
<sequence>MAKARNTLSGAKHSRKRPLQRCRDTCLGRDSNERPNRPLRVRWWFCHSCPISRRNPIPSCAALYAMGTDAIFMDDDARPHRARLVRCYLESETIPHMAWPARSPDLNPIEHVWDMLGKRIADLSSVPPNTLHELQQTLLQEEHYCHNKRSATLLPACLAFVKLAFEIEDISVWFPLNILPANLGCLAEKRKTRINYNK</sequence>
<dbReference type="Proteomes" id="UP000499080">
    <property type="component" value="Unassembled WGS sequence"/>
</dbReference>
<comment type="caution">
    <text evidence="2">The sequence shown here is derived from an EMBL/GenBank/DDBJ whole genome shotgun (WGS) entry which is preliminary data.</text>
</comment>
<reference evidence="2 3" key="1">
    <citation type="journal article" date="2019" name="Sci. Rep.">
        <title>Orb-weaving spider Araneus ventricosus genome elucidates the spidroin gene catalogue.</title>
        <authorList>
            <person name="Kono N."/>
            <person name="Nakamura H."/>
            <person name="Ohtoshi R."/>
            <person name="Moran D.A.P."/>
            <person name="Shinohara A."/>
            <person name="Yoshida Y."/>
            <person name="Fujiwara M."/>
            <person name="Mori M."/>
            <person name="Tomita M."/>
            <person name="Arakawa K."/>
        </authorList>
    </citation>
    <scope>NUCLEOTIDE SEQUENCE [LARGE SCALE GENOMIC DNA]</scope>
</reference>
<evidence type="ECO:0000313" key="2">
    <source>
        <dbReference type="EMBL" id="GBL82790.1"/>
    </source>
</evidence>
<dbReference type="InterPro" id="IPR036397">
    <property type="entry name" value="RNaseH_sf"/>
</dbReference>
<protein>
    <recommendedName>
        <fullName evidence="1">Tc1-like transposase DDE domain-containing protein</fullName>
    </recommendedName>
</protein>